<reference evidence="2" key="1">
    <citation type="submission" date="2019-02" db="EMBL/GenBank/DDBJ databases">
        <authorList>
            <person name="Gruber-Vodicka R. H."/>
            <person name="Seah K. B. B."/>
        </authorList>
    </citation>
    <scope>NUCLEOTIDE SEQUENCE</scope>
    <source>
        <strain evidence="2">BECK_S127</strain>
    </source>
</reference>
<protein>
    <submittedName>
        <fullName evidence="2">Uncharacterized protein</fullName>
    </submittedName>
</protein>
<feature type="region of interest" description="Disordered" evidence="1">
    <location>
        <begin position="51"/>
        <end position="82"/>
    </location>
</feature>
<organism evidence="2">
    <name type="scientific">Candidatus Kentrum sp. SD</name>
    <dbReference type="NCBI Taxonomy" id="2126332"/>
    <lineage>
        <taxon>Bacteria</taxon>
        <taxon>Pseudomonadati</taxon>
        <taxon>Pseudomonadota</taxon>
        <taxon>Gammaproteobacteria</taxon>
        <taxon>Candidatus Kentrum</taxon>
    </lineage>
</organism>
<dbReference type="EMBL" id="CAADHB010000026">
    <property type="protein sequence ID" value="VFK78814.1"/>
    <property type="molecule type" value="Genomic_DNA"/>
</dbReference>
<sequence>MILRYAENVTHSDDAALDYLGWGAHREPARLKPPGQTRYLEALARAMAELLSTGSSPTKAARRRPIRSSAGKPIPRPGRTQV</sequence>
<name>A0A451BKJ1_9GAMM</name>
<evidence type="ECO:0000313" key="2">
    <source>
        <dbReference type="EMBL" id="VFK78814.1"/>
    </source>
</evidence>
<proteinExistence type="predicted"/>
<accession>A0A451BKJ1</accession>
<evidence type="ECO:0000256" key="1">
    <source>
        <dbReference type="SAM" id="MobiDB-lite"/>
    </source>
</evidence>
<dbReference type="AlphaFoldDB" id="A0A451BKJ1"/>
<gene>
    <name evidence="2" type="ORF">BECKSD772D_GA0070982_102622</name>
</gene>